<accession>A0A8S5M941</accession>
<reference evidence="1" key="1">
    <citation type="journal article" date="2021" name="Proc. Natl. Acad. Sci. U.S.A.">
        <title>A Catalog of Tens of Thousands of Viruses from Human Metagenomes Reveals Hidden Associations with Chronic Diseases.</title>
        <authorList>
            <person name="Tisza M.J."/>
            <person name="Buck C.B."/>
        </authorList>
    </citation>
    <scope>NUCLEOTIDE SEQUENCE</scope>
    <source>
        <strain evidence="1">CtbO711</strain>
    </source>
</reference>
<proteinExistence type="predicted"/>
<sequence length="65" mass="7512">MKSNLAEALEKYSTHEYYLPILQAEIKVDDEDVIYYNNFRVTEKALDSALQLEAVLEVEKSMNNA</sequence>
<organism evidence="1">
    <name type="scientific">Podoviridae sp. ctbO711</name>
    <dbReference type="NCBI Taxonomy" id="2826564"/>
    <lineage>
        <taxon>Viruses</taxon>
        <taxon>Duplodnaviria</taxon>
        <taxon>Heunggongvirae</taxon>
        <taxon>Uroviricota</taxon>
        <taxon>Caudoviricetes</taxon>
    </lineage>
</organism>
<evidence type="ECO:0000313" key="1">
    <source>
        <dbReference type="EMBL" id="DAD78873.1"/>
    </source>
</evidence>
<dbReference type="EMBL" id="BK014853">
    <property type="protein sequence ID" value="DAD78873.1"/>
    <property type="molecule type" value="Genomic_DNA"/>
</dbReference>
<name>A0A8S5M941_9CAUD</name>
<protein>
    <submittedName>
        <fullName evidence="1">Uncharacterized protein</fullName>
    </submittedName>
</protein>